<sequence>MDMVVQWTATISTVIATALSLFLLRQGQLDRRALAEERQREQATRVTYWCDWNSQSPEADCDHPHVPAIYVRNASDQAVYEVFVDFWHPDGVEERIDVGPVPPGETRHRDVVAPISADPRWEPSGMRPKVYFKDADGRAWVRDRRGRLRPDPGPFNDGFGPDARYNLGLPRPRRSD</sequence>
<keyword evidence="4" id="KW-1185">Reference proteome</keyword>
<dbReference type="EMBL" id="JAFDVD010000016">
    <property type="protein sequence ID" value="MBM6401604.1"/>
    <property type="molecule type" value="Genomic_DNA"/>
</dbReference>
<comment type="caution">
    <text evidence="3">The sequence shown here is derived from an EMBL/GenBank/DDBJ whole genome shotgun (WGS) entry which is preliminary data.</text>
</comment>
<organism evidence="3 4">
    <name type="scientific">Phycicoccus sonneratiae</name>
    <dbReference type="NCBI Taxonomy" id="2807628"/>
    <lineage>
        <taxon>Bacteria</taxon>
        <taxon>Bacillati</taxon>
        <taxon>Actinomycetota</taxon>
        <taxon>Actinomycetes</taxon>
        <taxon>Micrococcales</taxon>
        <taxon>Intrasporangiaceae</taxon>
        <taxon>Phycicoccus</taxon>
    </lineage>
</organism>
<feature type="transmembrane region" description="Helical" evidence="2">
    <location>
        <begin position="6"/>
        <end position="24"/>
    </location>
</feature>
<evidence type="ECO:0000256" key="2">
    <source>
        <dbReference type="SAM" id="Phobius"/>
    </source>
</evidence>
<evidence type="ECO:0000313" key="4">
    <source>
        <dbReference type="Proteomes" id="UP001430172"/>
    </source>
</evidence>
<protein>
    <submittedName>
        <fullName evidence="3">Uncharacterized protein</fullName>
    </submittedName>
</protein>
<evidence type="ECO:0000313" key="3">
    <source>
        <dbReference type="EMBL" id="MBM6401604.1"/>
    </source>
</evidence>
<feature type="region of interest" description="Disordered" evidence="1">
    <location>
        <begin position="144"/>
        <end position="176"/>
    </location>
</feature>
<gene>
    <name evidence="3" type="ORF">JQN70_14495</name>
</gene>
<dbReference type="RefSeq" id="WP_204132074.1">
    <property type="nucleotide sequence ID" value="NZ_JAFDVD010000016.1"/>
</dbReference>
<keyword evidence="2" id="KW-1133">Transmembrane helix</keyword>
<reference evidence="3" key="1">
    <citation type="submission" date="2021-02" db="EMBL/GenBank/DDBJ databases">
        <title>Phycicoccus sp. MQZ13P-5T, whole genome shotgun sequence.</title>
        <authorList>
            <person name="Tuo L."/>
        </authorList>
    </citation>
    <scope>NUCLEOTIDE SEQUENCE</scope>
    <source>
        <strain evidence="3">MQZ13P-5</strain>
    </source>
</reference>
<keyword evidence="2" id="KW-0472">Membrane</keyword>
<keyword evidence="2" id="KW-0812">Transmembrane</keyword>
<dbReference type="Proteomes" id="UP001430172">
    <property type="component" value="Unassembled WGS sequence"/>
</dbReference>
<proteinExistence type="predicted"/>
<name>A0ABS2CRB4_9MICO</name>
<accession>A0ABS2CRB4</accession>
<evidence type="ECO:0000256" key="1">
    <source>
        <dbReference type="SAM" id="MobiDB-lite"/>
    </source>
</evidence>